<dbReference type="PANTHER" id="PTHR33383:SF1">
    <property type="entry name" value="MEMBRANE PROTEIN INSERTION EFFICIENCY FACTOR-RELATED"/>
    <property type="match status" value="1"/>
</dbReference>
<comment type="subcellular location">
    <subcellularLocation>
        <location evidence="2">Cell membrane</location>
        <topology evidence="2">Peripheral membrane protein</topology>
        <orientation evidence="2">Cytoplasmic side</orientation>
    </subcellularLocation>
</comment>
<dbReference type="InterPro" id="IPR002696">
    <property type="entry name" value="Membr_insert_effic_factor_YidD"/>
</dbReference>
<evidence type="ECO:0000313" key="16">
    <source>
        <dbReference type="Proteomes" id="UP000285839"/>
    </source>
</evidence>
<accession>A0A395X3U1</accession>
<dbReference type="PANTHER" id="PTHR33383">
    <property type="entry name" value="MEMBRANE PROTEIN INSERTION EFFICIENCY FACTOR-RELATED"/>
    <property type="match status" value="1"/>
</dbReference>
<keyword evidence="1 2" id="KW-0472">Membrane</keyword>
<dbReference type="Proteomes" id="UP000265828">
    <property type="component" value="Unassembled WGS sequence"/>
</dbReference>
<protein>
    <recommendedName>
        <fullName evidence="2">Putative membrane protein insertion efficiency factor</fullName>
    </recommendedName>
</protein>
<comment type="caution">
    <text evidence="5">The sequence shown here is derived from an EMBL/GenBank/DDBJ whole genome shotgun (WGS) entry which is preliminary data.</text>
</comment>
<evidence type="ECO:0000313" key="9">
    <source>
        <dbReference type="EMBL" id="RHK92582.1"/>
    </source>
</evidence>
<dbReference type="Proteomes" id="UP000285839">
    <property type="component" value="Unassembled WGS sequence"/>
</dbReference>
<comment type="similarity">
    <text evidence="2">Belongs to the UPF0161 family.</text>
</comment>
<evidence type="ECO:0000313" key="11">
    <source>
        <dbReference type="Proteomes" id="UP000265828"/>
    </source>
</evidence>
<evidence type="ECO:0000256" key="1">
    <source>
        <dbReference type="ARBA" id="ARBA00023136"/>
    </source>
</evidence>
<evidence type="ECO:0000313" key="3">
    <source>
        <dbReference type="EMBL" id="RGR48453.1"/>
    </source>
</evidence>
<dbReference type="AlphaFoldDB" id="A0A395X3U1"/>
<evidence type="ECO:0000313" key="10">
    <source>
        <dbReference type="Proteomes" id="UP000265808"/>
    </source>
</evidence>
<dbReference type="EMBL" id="QSKO01000015">
    <property type="protein sequence ID" value="RHE73279.1"/>
    <property type="molecule type" value="Genomic_DNA"/>
</dbReference>
<evidence type="ECO:0000313" key="15">
    <source>
        <dbReference type="Proteomes" id="UP000284644"/>
    </source>
</evidence>
<dbReference type="HAMAP" id="MF_00386">
    <property type="entry name" value="UPF0161_YidD"/>
    <property type="match status" value="1"/>
</dbReference>
<evidence type="ECO:0000313" key="8">
    <source>
        <dbReference type="EMBL" id="RHE73279.1"/>
    </source>
</evidence>
<dbReference type="Proteomes" id="UP000284644">
    <property type="component" value="Unassembled WGS sequence"/>
</dbReference>
<dbReference type="GO" id="GO:0005886">
    <property type="term" value="C:plasma membrane"/>
    <property type="evidence" value="ECO:0007669"/>
    <property type="project" value="UniProtKB-SubCell"/>
</dbReference>
<dbReference type="Proteomes" id="UP000284242">
    <property type="component" value="Unassembled WGS sequence"/>
</dbReference>
<gene>
    <name evidence="9" type="ORF">DW040_16165</name>
    <name evidence="8" type="ORF">DW723_10980</name>
    <name evidence="7" type="ORF">DW767_14020</name>
    <name evidence="6" type="ORF">DW859_12485</name>
    <name evidence="5" type="ORF">DWW07_14890</name>
    <name evidence="4" type="ORF">DWX77_08990</name>
    <name evidence="3" type="ORF">DWY46_11245</name>
</gene>
<name>A0A395X3U1_9FIRM</name>
<evidence type="ECO:0000313" key="13">
    <source>
        <dbReference type="Proteomes" id="UP000284242"/>
    </source>
</evidence>
<dbReference type="EMBL" id="QROE01000009">
    <property type="protein sequence ID" value="RHK92582.1"/>
    <property type="molecule type" value="Genomic_DNA"/>
</dbReference>
<proteinExistence type="inferred from homology"/>
<evidence type="ECO:0000256" key="2">
    <source>
        <dbReference type="HAMAP-Rule" id="MF_00386"/>
    </source>
</evidence>
<comment type="function">
    <text evidence="2">Could be involved in insertion of integral membrane proteins into the membrane.</text>
</comment>
<dbReference type="Proteomes" id="UP000265808">
    <property type="component" value="Unassembled WGS sequence"/>
</dbReference>
<organism evidence="5 11">
    <name type="scientific">Blautia obeum</name>
    <dbReference type="NCBI Taxonomy" id="40520"/>
    <lineage>
        <taxon>Bacteria</taxon>
        <taxon>Bacillati</taxon>
        <taxon>Bacillota</taxon>
        <taxon>Clostridia</taxon>
        <taxon>Lachnospirales</taxon>
        <taxon>Lachnospiraceae</taxon>
        <taxon>Blautia</taxon>
    </lineage>
</organism>
<evidence type="ECO:0000313" key="5">
    <source>
        <dbReference type="EMBL" id="RGV61550.1"/>
    </source>
</evidence>
<evidence type="ECO:0000313" key="14">
    <source>
        <dbReference type="Proteomes" id="UP000284267"/>
    </source>
</evidence>
<dbReference type="Pfam" id="PF01809">
    <property type="entry name" value="YidD"/>
    <property type="match status" value="1"/>
</dbReference>
<sequence length="76" mass="8864">MQLQEERMKKLLIKMIRLYQKYISPMKRTKCPYIPTCSQYGLEAIEKYGALKGGLLAVWRILRCNPFSHGGYDPVP</sequence>
<dbReference type="EMBL" id="QRVV01000021">
    <property type="protein sequence ID" value="RGS73618.1"/>
    <property type="molecule type" value="Genomic_DNA"/>
</dbReference>
<dbReference type="EMBL" id="QRZI01000012">
    <property type="protein sequence ID" value="RGV61550.1"/>
    <property type="molecule type" value="Genomic_DNA"/>
</dbReference>
<dbReference type="SMART" id="SM01234">
    <property type="entry name" value="Haemolytic"/>
    <property type="match status" value="1"/>
</dbReference>
<evidence type="ECO:0000313" key="7">
    <source>
        <dbReference type="EMBL" id="RHE10666.1"/>
    </source>
</evidence>
<dbReference type="EMBL" id="QSJW01000009">
    <property type="protein sequence ID" value="RHE10666.1"/>
    <property type="molecule type" value="Genomic_DNA"/>
</dbReference>
<dbReference type="Proteomes" id="UP000284267">
    <property type="component" value="Unassembled WGS sequence"/>
</dbReference>
<keyword evidence="2" id="KW-1003">Cell membrane</keyword>
<dbReference type="NCBIfam" id="TIGR00278">
    <property type="entry name" value="membrane protein insertion efficiency factor YidD"/>
    <property type="match status" value="1"/>
</dbReference>
<evidence type="ECO:0000313" key="4">
    <source>
        <dbReference type="EMBL" id="RGS73618.1"/>
    </source>
</evidence>
<dbReference type="EMBL" id="QSHL01000009">
    <property type="protein sequence ID" value="RHC05032.1"/>
    <property type="molecule type" value="Genomic_DNA"/>
</dbReference>
<dbReference type="Proteomes" id="UP000283928">
    <property type="component" value="Unassembled WGS sequence"/>
</dbReference>
<evidence type="ECO:0000313" key="12">
    <source>
        <dbReference type="Proteomes" id="UP000283928"/>
    </source>
</evidence>
<evidence type="ECO:0000313" key="6">
    <source>
        <dbReference type="EMBL" id="RHC05032.1"/>
    </source>
</evidence>
<reference evidence="10 11" key="1">
    <citation type="submission" date="2018-08" db="EMBL/GenBank/DDBJ databases">
        <title>A genome reference for cultivated species of the human gut microbiota.</title>
        <authorList>
            <person name="Zou Y."/>
            <person name="Xue W."/>
            <person name="Luo G."/>
        </authorList>
    </citation>
    <scope>NUCLEOTIDE SEQUENCE [LARGE SCALE GENOMIC DNA]</scope>
    <source>
        <strain evidence="5 11">AF14-23</strain>
        <strain evidence="4 13">AF21-24</strain>
        <strain evidence="3 16">AF25-21</strain>
        <strain evidence="9 14">AF39-4</strain>
        <strain evidence="8 12">AM27-32LB</strain>
        <strain evidence="7 15">AM29-25AC</strain>
        <strain evidence="6 10">AM37-4AC</strain>
    </source>
</reference>
<dbReference type="EMBL" id="QRUH01000008">
    <property type="protein sequence ID" value="RGR48453.1"/>
    <property type="molecule type" value="Genomic_DNA"/>
</dbReference>